<evidence type="ECO:0000256" key="1">
    <source>
        <dbReference type="SAM" id="MobiDB-lite"/>
    </source>
</evidence>
<sequence>MAKVIGNVGQHSSGSGNTDPGAVAGELDVLAGQQQGQLGGKTITVREYGFFEAARILQTAAPLVGDLQPLFEGADPPSMLQVMDALMSHPDLIRHLLACSIAAPPADAKDHAAEVREQEAWLETLNETDGERMLLLWWQANSSFFLRRLLRNAVSQKALPSVTDASSPT</sequence>
<proteinExistence type="predicted"/>
<evidence type="ECO:0000313" key="2">
    <source>
        <dbReference type="EMBL" id="PZS94337.1"/>
    </source>
</evidence>
<accession>A0A2W6IFL0</accession>
<reference evidence="2 3" key="1">
    <citation type="submission" date="2016-05" db="EMBL/GenBank/DDBJ databases">
        <authorList>
            <person name="Lavstsen T."/>
            <person name="Jespersen J.S."/>
        </authorList>
    </citation>
    <scope>NUCLEOTIDE SEQUENCE [LARGE SCALE GENOMIC DNA]</scope>
    <source>
        <strain evidence="2 3">SM-5815</strain>
    </source>
</reference>
<dbReference type="EMBL" id="LXXM01000101">
    <property type="protein sequence ID" value="PZS94337.1"/>
    <property type="molecule type" value="Genomic_DNA"/>
</dbReference>
<comment type="caution">
    <text evidence="2">The sequence shown here is derived from an EMBL/GenBank/DDBJ whole genome shotgun (WGS) entry which is preliminary data.</text>
</comment>
<protein>
    <submittedName>
        <fullName evidence="2">Uncharacterized protein</fullName>
    </submittedName>
</protein>
<dbReference type="InterPro" id="IPR046583">
    <property type="entry name" value="DUF6631"/>
</dbReference>
<feature type="region of interest" description="Disordered" evidence="1">
    <location>
        <begin position="1"/>
        <end position="23"/>
    </location>
</feature>
<organism evidence="2 3">
    <name type="scientific">Stenotrophomonas maltophilia</name>
    <name type="common">Pseudomonas maltophilia</name>
    <name type="synonym">Xanthomonas maltophilia</name>
    <dbReference type="NCBI Taxonomy" id="40324"/>
    <lineage>
        <taxon>Bacteria</taxon>
        <taxon>Pseudomonadati</taxon>
        <taxon>Pseudomonadota</taxon>
        <taxon>Gammaproteobacteria</taxon>
        <taxon>Lysobacterales</taxon>
        <taxon>Lysobacteraceae</taxon>
        <taxon>Stenotrophomonas</taxon>
        <taxon>Stenotrophomonas maltophilia group</taxon>
    </lineage>
</organism>
<dbReference type="AlphaFoldDB" id="A0A2W6IFL0"/>
<feature type="compositionally biased region" description="Polar residues" evidence="1">
    <location>
        <begin position="9"/>
        <end position="18"/>
    </location>
</feature>
<evidence type="ECO:0000313" key="3">
    <source>
        <dbReference type="Proteomes" id="UP000249614"/>
    </source>
</evidence>
<gene>
    <name evidence="2" type="ORF">A7X83_05000</name>
</gene>
<name>A0A2W6IFL0_STEMA</name>
<dbReference type="Pfam" id="PF20336">
    <property type="entry name" value="DUF6631"/>
    <property type="match status" value="1"/>
</dbReference>
<dbReference type="Proteomes" id="UP000249614">
    <property type="component" value="Unassembled WGS sequence"/>
</dbReference>
<dbReference type="RefSeq" id="WP_111111881.1">
    <property type="nucleotide sequence ID" value="NZ_LXXM01000101.1"/>
</dbReference>